<dbReference type="InterPro" id="IPR002509">
    <property type="entry name" value="NODB_dom"/>
</dbReference>
<dbReference type="Pfam" id="PF01522">
    <property type="entry name" value="Polysacc_deac_1"/>
    <property type="match status" value="1"/>
</dbReference>
<evidence type="ECO:0000259" key="1">
    <source>
        <dbReference type="PROSITE" id="PS51677"/>
    </source>
</evidence>
<name>A0A5P1RCY1_9GAMM</name>
<evidence type="ECO:0000313" key="2">
    <source>
        <dbReference type="EMBL" id="QEQ97126.1"/>
    </source>
</evidence>
<dbReference type="GO" id="GO:0016810">
    <property type="term" value="F:hydrolase activity, acting on carbon-nitrogen (but not peptide) bonds"/>
    <property type="evidence" value="ECO:0007669"/>
    <property type="project" value="InterPro"/>
</dbReference>
<organism evidence="2 3">
    <name type="scientific">Neptunomonas concharum</name>
    <dbReference type="NCBI Taxonomy" id="1031538"/>
    <lineage>
        <taxon>Bacteria</taxon>
        <taxon>Pseudomonadati</taxon>
        <taxon>Pseudomonadota</taxon>
        <taxon>Gammaproteobacteria</taxon>
        <taxon>Oceanospirillales</taxon>
        <taxon>Oceanospirillaceae</taxon>
        <taxon>Neptunomonas</taxon>
    </lineage>
</organism>
<proteinExistence type="predicted"/>
<dbReference type="RefSeq" id="WP_138987564.1">
    <property type="nucleotide sequence ID" value="NZ_CP043869.1"/>
</dbReference>
<dbReference type="EMBL" id="CP043869">
    <property type="protein sequence ID" value="QEQ97126.1"/>
    <property type="molecule type" value="Genomic_DNA"/>
</dbReference>
<dbReference type="InterPro" id="IPR011330">
    <property type="entry name" value="Glyco_hydro/deAcase_b/a-brl"/>
</dbReference>
<dbReference type="Proteomes" id="UP000324760">
    <property type="component" value="Chromosome"/>
</dbReference>
<dbReference type="KEGG" id="ncu:F0U83_10610"/>
<gene>
    <name evidence="2" type="primary">puuE</name>
    <name evidence="2" type="ORF">F0U83_10610</name>
</gene>
<dbReference type="PROSITE" id="PS51677">
    <property type="entry name" value="NODB"/>
    <property type="match status" value="1"/>
</dbReference>
<dbReference type="CDD" id="cd10977">
    <property type="entry name" value="CE4_PuuE_SpCDA1"/>
    <property type="match status" value="1"/>
</dbReference>
<keyword evidence="3" id="KW-1185">Reference proteome</keyword>
<dbReference type="PANTHER" id="PTHR43123:SF1">
    <property type="entry name" value="POLYSACCHARIDE DEACETYLASE-RELATED"/>
    <property type="match status" value="1"/>
</dbReference>
<dbReference type="NCBIfam" id="TIGR03212">
    <property type="entry name" value="uraD_N-term-dom"/>
    <property type="match status" value="1"/>
</dbReference>
<accession>A0A5P1RCY1</accession>
<feature type="domain" description="NodB homology" evidence="1">
    <location>
        <begin position="67"/>
        <end position="284"/>
    </location>
</feature>
<reference evidence="2 3" key="1">
    <citation type="journal article" date="2019" name="Biochem. Eng. J.">
        <title>Metabolic engineering of the marine bacteria Neptunomonas concharum for the production of acetoin and meso-2,3-butanediol from acetate.</title>
        <authorList>
            <person name="Li W."/>
            <person name="Pu N."/>
            <person name="Liu C.-X."/>
            <person name="Yuan Q.-P."/>
            <person name="Li Z.-J."/>
        </authorList>
    </citation>
    <scope>NUCLEOTIDE SEQUENCE [LARGE SCALE GENOMIC DNA]</scope>
    <source>
        <strain evidence="2 3">JCM17730</strain>
    </source>
</reference>
<dbReference type="GO" id="GO:0005975">
    <property type="term" value="P:carbohydrate metabolic process"/>
    <property type="evidence" value="ECO:0007669"/>
    <property type="project" value="InterPro"/>
</dbReference>
<dbReference type="Gene3D" id="3.20.20.370">
    <property type="entry name" value="Glycoside hydrolase/deacetylase"/>
    <property type="match status" value="1"/>
</dbReference>
<evidence type="ECO:0000313" key="3">
    <source>
        <dbReference type="Proteomes" id="UP000324760"/>
    </source>
</evidence>
<dbReference type="InterPro" id="IPR017625">
    <property type="entry name" value="PuuE"/>
</dbReference>
<dbReference type="SUPFAM" id="SSF88713">
    <property type="entry name" value="Glycoside hydrolase/deacetylase"/>
    <property type="match status" value="1"/>
</dbReference>
<sequence>MSYQRNLIGYGGQPPHPEWPNEAKIALSFVLNYEEGGERCILHGDQESEAFLSEIPGALPFPHARHMSMESIYEYGSRAGVWRVLSLFKKYQIPLTIFAVAMAAQRHPEVIKAMAAAGHEICSHGYRWIDYHPISIKEEREHLHTAIQILESITGKRPLGWYTGRNSPNTRQLVMEEGGFLYDSDAYDDDLPYWLDNQGEGHLVIPYTLDTNDMRFSTTQGFNSGEQFYQYLKDSFDTLYEEGETAPKMLSIGLHCRLIGRPGRIAALKRFIEYTQQFDKVWYARRIDIARHWYDKHPYTPQALQS</sequence>
<dbReference type="PANTHER" id="PTHR43123">
    <property type="entry name" value="POLYSACCHARIDE DEACETYLASE-RELATED"/>
    <property type="match status" value="1"/>
</dbReference>
<protein>
    <submittedName>
        <fullName evidence="2">Allantoinase PuuE</fullName>
    </submittedName>
</protein>
<dbReference type="OrthoDB" id="9787041at2"/>
<dbReference type="AlphaFoldDB" id="A0A5P1RCY1"/>